<reference evidence="2 3" key="1">
    <citation type="submission" date="2019-04" db="EMBL/GenBank/DDBJ databases">
        <title>Deinococcus metalilatus MA1002 mutant No.5.</title>
        <authorList>
            <person name="Park W."/>
            <person name="Park C."/>
        </authorList>
    </citation>
    <scope>NUCLEOTIDE SEQUENCE [LARGE SCALE GENOMIC DNA]</scope>
    <source>
        <strain evidence="2 3">MA1002-m5</strain>
    </source>
</reference>
<protein>
    <submittedName>
        <fullName evidence="2">Uncharacterized protein</fullName>
    </submittedName>
</protein>
<reference evidence="1 4" key="2">
    <citation type="submission" date="2020-08" db="EMBL/GenBank/DDBJ databases">
        <title>Genomic Encyclopedia of Type Strains, Phase IV (KMG-IV): sequencing the most valuable type-strain genomes for metagenomic binning, comparative biology and taxonomic classification.</title>
        <authorList>
            <person name="Goeker M."/>
        </authorList>
    </citation>
    <scope>NUCLEOTIDE SEQUENCE [LARGE SCALE GENOMIC DNA]</scope>
    <source>
        <strain evidence="1 4">DSM 105434</strain>
    </source>
</reference>
<evidence type="ECO:0000313" key="4">
    <source>
        <dbReference type="Proteomes" id="UP000536909"/>
    </source>
</evidence>
<organism evidence="2 3">
    <name type="scientific">Deinococcus metallilatus</name>
    <dbReference type="NCBI Taxonomy" id="1211322"/>
    <lineage>
        <taxon>Bacteria</taxon>
        <taxon>Thermotogati</taxon>
        <taxon>Deinococcota</taxon>
        <taxon>Deinococci</taxon>
        <taxon>Deinococcales</taxon>
        <taxon>Deinococcaceae</taxon>
        <taxon>Deinococcus</taxon>
    </lineage>
</organism>
<dbReference type="EMBL" id="VBRC01000026">
    <property type="protein sequence ID" value="TLK20820.1"/>
    <property type="molecule type" value="Genomic_DNA"/>
</dbReference>
<sequence>MSRSPFPQTRDEYRARIMEDLFRLVQHIEADDNEHSRAEALARGLHYDVREFFNRARWKPTPVYDGLRARVPLGSPLTLLIQFHGGEDGRRTVQGRVQAIHHPGSSNDGAEFLIVPKGCRSPRRYWYRVGVESALTVYPGWIAGQALERTRPLYDHAVTPPVRYDS</sequence>
<dbReference type="AlphaFoldDB" id="A0AAJ5F130"/>
<dbReference type="EMBL" id="JACHFV010000025">
    <property type="protein sequence ID" value="MBB5297413.1"/>
    <property type="molecule type" value="Genomic_DNA"/>
</dbReference>
<keyword evidence="4" id="KW-1185">Reference proteome</keyword>
<accession>A0AAJ5F130</accession>
<name>A0AAJ5F130_9DEIO</name>
<evidence type="ECO:0000313" key="3">
    <source>
        <dbReference type="Proteomes" id="UP000308000"/>
    </source>
</evidence>
<evidence type="ECO:0000313" key="2">
    <source>
        <dbReference type="EMBL" id="TLK20820.1"/>
    </source>
</evidence>
<evidence type="ECO:0000313" key="1">
    <source>
        <dbReference type="EMBL" id="MBB5297413.1"/>
    </source>
</evidence>
<comment type="caution">
    <text evidence="2">The sequence shown here is derived from an EMBL/GenBank/DDBJ whole genome shotgun (WGS) entry which is preliminary data.</text>
</comment>
<gene>
    <name evidence="2" type="ORF">FCS05_19820</name>
    <name evidence="1" type="ORF">HNQ10_004286</name>
</gene>
<dbReference type="RefSeq" id="WP_129120521.1">
    <property type="nucleotide sequence ID" value="NZ_BSUI01000030.1"/>
</dbReference>
<dbReference type="Proteomes" id="UP000308000">
    <property type="component" value="Unassembled WGS sequence"/>
</dbReference>
<dbReference type="Proteomes" id="UP000536909">
    <property type="component" value="Unassembled WGS sequence"/>
</dbReference>
<proteinExistence type="predicted"/>